<comment type="caution">
    <text evidence="3">The sequence shown here is derived from an EMBL/GenBank/DDBJ whole genome shotgun (WGS) entry which is preliminary data.</text>
</comment>
<reference evidence="3 4" key="1">
    <citation type="submission" date="2020-04" db="EMBL/GenBank/DDBJ databases">
        <authorList>
            <person name="Alioto T."/>
            <person name="Alioto T."/>
            <person name="Gomez Garrido J."/>
        </authorList>
    </citation>
    <scope>NUCLEOTIDE SEQUENCE [LARGE SCALE GENOMIC DNA]</scope>
</reference>
<feature type="transmembrane region" description="Helical" evidence="1">
    <location>
        <begin position="238"/>
        <end position="257"/>
    </location>
</feature>
<keyword evidence="1" id="KW-0812">Transmembrane</keyword>
<proteinExistence type="predicted"/>
<dbReference type="GO" id="GO:0006629">
    <property type="term" value="P:lipid metabolic process"/>
    <property type="evidence" value="ECO:0007669"/>
    <property type="project" value="InterPro"/>
</dbReference>
<dbReference type="InterPro" id="IPR036400">
    <property type="entry name" value="Cyt_B5-like_heme/steroid_sf"/>
</dbReference>
<sequence>MIGSLWKKAPPRDPDGKGVDTWLALRREAEGAEGLWRIHGKLYDFSKFAAIHPGGEEWLRLTQGTDITEAFETHHISPMPSRMLKRFQVREAKTERLPPYTFNPGGFYATLRGRVYGVFPEPEMRGISIQTRVLADTVAFSFFLFVGLAAAYQSFKLAAFAGVLLCMLTVASHNFFHLRENWRRYYFDLSLMSSSDWRVSHGLSHHLYPNSLYDLEISMFEPFNIRWLPVEKSLCTKIFPWIGSVIVYCFVFPSEIIRRVQNRGFKKADLIPFIVPLVMLRYSPEGHVLPTILLWITVVLSGSLCFGIVGVNAAHHHPEIFHDGDTPRADTDWGLAALDTVRDRPSVSGVRGGLSTDANGALRVVVDARRSSDLSSFVKVMFNFGHHSLHHLFPTIDHWHLPQLYPVLEQTLNEFGIPFNTLSFSGLLIGQLKQASRSTPNPLPPKTLKMK</sequence>
<keyword evidence="1" id="KW-0472">Membrane</keyword>
<feature type="transmembrane region" description="Helical" evidence="1">
    <location>
        <begin position="292"/>
        <end position="314"/>
    </location>
</feature>
<feature type="domain" description="Cytochrome b5 heme-binding" evidence="2">
    <location>
        <begin position="38"/>
        <end position="93"/>
    </location>
</feature>
<organism evidence="3 4">
    <name type="scientific">Cloeon dipterum</name>
    <dbReference type="NCBI Taxonomy" id="197152"/>
    <lineage>
        <taxon>Eukaryota</taxon>
        <taxon>Metazoa</taxon>
        <taxon>Ecdysozoa</taxon>
        <taxon>Arthropoda</taxon>
        <taxon>Hexapoda</taxon>
        <taxon>Insecta</taxon>
        <taxon>Pterygota</taxon>
        <taxon>Palaeoptera</taxon>
        <taxon>Ephemeroptera</taxon>
        <taxon>Pisciforma</taxon>
        <taxon>Baetidae</taxon>
        <taxon>Cloeon</taxon>
    </lineage>
</organism>
<keyword evidence="1" id="KW-1133">Transmembrane helix</keyword>
<evidence type="ECO:0000313" key="4">
    <source>
        <dbReference type="Proteomes" id="UP000494165"/>
    </source>
</evidence>
<evidence type="ECO:0000313" key="3">
    <source>
        <dbReference type="EMBL" id="CAB3365520.1"/>
    </source>
</evidence>
<dbReference type="Pfam" id="PF00487">
    <property type="entry name" value="FA_desaturase"/>
    <property type="match status" value="1"/>
</dbReference>
<dbReference type="AlphaFoldDB" id="A0A8S1CJS3"/>
<dbReference type="OrthoDB" id="260519at2759"/>
<dbReference type="InterPro" id="IPR001199">
    <property type="entry name" value="Cyt_B5-like_heme/steroid-bd"/>
</dbReference>
<feature type="transmembrane region" description="Helical" evidence="1">
    <location>
        <begin position="158"/>
        <end position="176"/>
    </location>
</feature>
<dbReference type="Pfam" id="PF00173">
    <property type="entry name" value="Cyt-b5"/>
    <property type="match status" value="1"/>
</dbReference>
<dbReference type="InterPro" id="IPR053100">
    <property type="entry name" value="Cytochrome_b5-related"/>
</dbReference>
<name>A0A8S1CJS3_9INSE</name>
<gene>
    <name evidence="3" type="ORF">CLODIP_2_CD05568</name>
</gene>
<dbReference type="PANTHER" id="PTHR16740:SF1">
    <property type="entry name" value="CYTOCHROME B5-RELATED PROTEIN-RELATED"/>
    <property type="match status" value="1"/>
</dbReference>
<dbReference type="PROSITE" id="PS50255">
    <property type="entry name" value="CYTOCHROME_B5_2"/>
    <property type="match status" value="1"/>
</dbReference>
<accession>A0A8S1CJS3</accession>
<dbReference type="SMART" id="SM01117">
    <property type="entry name" value="Cyt-b5"/>
    <property type="match status" value="1"/>
</dbReference>
<evidence type="ECO:0000256" key="1">
    <source>
        <dbReference type="SAM" id="Phobius"/>
    </source>
</evidence>
<dbReference type="Gene3D" id="3.10.120.10">
    <property type="entry name" value="Cytochrome b5-like heme/steroid binding domain"/>
    <property type="match status" value="1"/>
</dbReference>
<keyword evidence="4" id="KW-1185">Reference proteome</keyword>
<dbReference type="InterPro" id="IPR005804">
    <property type="entry name" value="FA_desaturase_dom"/>
</dbReference>
<evidence type="ECO:0000259" key="2">
    <source>
        <dbReference type="PROSITE" id="PS50255"/>
    </source>
</evidence>
<protein>
    <recommendedName>
        <fullName evidence="2">Cytochrome b5 heme-binding domain-containing protein</fullName>
    </recommendedName>
</protein>
<dbReference type="SUPFAM" id="SSF55856">
    <property type="entry name" value="Cytochrome b5-like heme/steroid binding domain"/>
    <property type="match status" value="1"/>
</dbReference>
<dbReference type="Proteomes" id="UP000494165">
    <property type="component" value="Unassembled WGS sequence"/>
</dbReference>
<dbReference type="PANTHER" id="PTHR16740">
    <property type="entry name" value="CYTOCHROME B5-RELATED PROTEIN-RELATED"/>
    <property type="match status" value="1"/>
</dbReference>
<feature type="transmembrane region" description="Helical" evidence="1">
    <location>
        <begin position="133"/>
        <end position="152"/>
    </location>
</feature>
<dbReference type="EMBL" id="CADEPI010000021">
    <property type="protein sequence ID" value="CAB3365520.1"/>
    <property type="molecule type" value="Genomic_DNA"/>
</dbReference>